<dbReference type="Proteomes" id="UP001519460">
    <property type="component" value="Unassembled WGS sequence"/>
</dbReference>
<comment type="caution">
    <text evidence="1">The sequence shown here is derived from an EMBL/GenBank/DDBJ whole genome shotgun (WGS) entry which is preliminary data.</text>
</comment>
<proteinExistence type="predicted"/>
<protein>
    <submittedName>
        <fullName evidence="1">Uncharacterized protein</fullName>
    </submittedName>
</protein>
<sequence>MRSTSGSVSSPGEKTVEFYHPGEAIRTLGGGCDVRHFRSHCPKLRPSLQASFSATCVSPYWATNDELARAGQSSVENGRLRDAAVCLGPGAINRYVATWLDSLLKGRKKKIDQVVYCSRSTINGRLRAGCFSHKIMPASLGNGALHQGT</sequence>
<accession>A0ABD0K6R2</accession>
<gene>
    <name evidence="1" type="ORF">BaRGS_00025985</name>
</gene>
<keyword evidence="2" id="KW-1185">Reference proteome</keyword>
<organism evidence="1 2">
    <name type="scientific">Batillaria attramentaria</name>
    <dbReference type="NCBI Taxonomy" id="370345"/>
    <lineage>
        <taxon>Eukaryota</taxon>
        <taxon>Metazoa</taxon>
        <taxon>Spiralia</taxon>
        <taxon>Lophotrochozoa</taxon>
        <taxon>Mollusca</taxon>
        <taxon>Gastropoda</taxon>
        <taxon>Caenogastropoda</taxon>
        <taxon>Sorbeoconcha</taxon>
        <taxon>Cerithioidea</taxon>
        <taxon>Batillariidae</taxon>
        <taxon>Batillaria</taxon>
    </lineage>
</organism>
<feature type="non-terminal residue" evidence="1">
    <location>
        <position position="149"/>
    </location>
</feature>
<reference evidence="1 2" key="1">
    <citation type="journal article" date="2023" name="Sci. Data">
        <title>Genome assembly of the Korean intertidal mud-creeper Batillaria attramentaria.</title>
        <authorList>
            <person name="Patra A.K."/>
            <person name="Ho P.T."/>
            <person name="Jun S."/>
            <person name="Lee S.J."/>
            <person name="Kim Y."/>
            <person name="Won Y.J."/>
        </authorList>
    </citation>
    <scope>NUCLEOTIDE SEQUENCE [LARGE SCALE GENOMIC DNA]</scope>
    <source>
        <strain evidence="1">Wonlab-2016</strain>
    </source>
</reference>
<evidence type="ECO:0000313" key="2">
    <source>
        <dbReference type="Proteomes" id="UP001519460"/>
    </source>
</evidence>
<dbReference type="EMBL" id="JACVVK020000238">
    <property type="protein sequence ID" value="KAK7482819.1"/>
    <property type="molecule type" value="Genomic_DNA"/>
</dbReference>
<dbReference type="AlphaFoldDB" id="A0ABD0K6R2"/>
<name>A0ABD0K6R2_9CAEN</name>
<evidence type="ECO:0000313" key="1">
    <source>
        <dbReference type="EMBL" id="KAK7482819.1"/>
    </source>
</evidence>